<dbReference type="PANTHER" id="PTHR43471:SF1">
    <property type="entry name" value="ABC TRANSPORTER PERMEASE PROTEIN NOSY-RELATED"/>
    <property type="match status" value="1"/>
</dbReference>
<gene>
    <name evidence="2" type="ORF">ACFOUY_13550</name>
</gene>
<reference evidence="3" key="1">
    <citation type="journal article" date="2019" name="Int. J. Syst. Evol. Microbiol.">
        <title>The Global Catalogue of Microorganisms (GCM) 10K type strain sequencing project: providing services to taxonomists for standard genome sequencing and annotation.</title>
        <authorList>
            <consortium name="The Broad Institute Genomics Platform"/>
            <consortium name="The Broad Institute Genome Sequencing Center for Infectious Disease"/>
            <person name="Wu L."/>
            <person name="Ma J."/>
        </authorList>
    </citation>
    <scope>NUCLEOTIDE SEQUENCE [LARGE SCALE GENOMIC DNA]</scope>
    <source>
        <strain evidence="3">CCM 8689</strain>
    </source>
</reference>
<sequence>MGIVTKVIKKEFLSAFRDRQVTFALVIIISLFTLGGIGGFLNYGHQKKQIEILKKEKRDQWLGQGNKHPHIAAHYGTFVFKPKTGLSFFDFGLDAYTGSSIYLEAHYQHEFMFRQAQDFGAMIRFGELSIALILQLLVPLLIIFLCFSAFVTERENGTLRILASQGVSMTTVAWGKILAYFSLVSGLLLLTFAILFGLVFMSPQFSLTADTLARIGVIALAYLAYFFVFICLSVVISYRSKYARNALLSLLVVWILFTIIVPKTTANFASNLYKLPSLAIYEKSIADDISSKILRNPTQDTLITNFRDRLLKKYQVNDVNKLPLNFEGAYAQVYEEFGNKIHDVHSDSLLHKIQAQNRLSTFMGFIDPFLAVRNLSMTMASTDFNGYTDFQKKAEDYRRYLVKQMNADYRDHSHTGEFYEYKADKTLWGSIHDFRYTVPDLKISIGQLLKEIFALLIWVIISVIVVNKITKKTIL</sequence>
<feature type="transmembrane region" description="Helical" evidence="1">
    <location>
        <begin position="452"/>
        <end position="470"/>
    </location>
</feature>
<feature type="transmembrane region" description="Helical" evidence="1">
    <location>
        <begin position="212"/>
        <end position="236"/>
    </location>
</feature>
<name>A0ABV8NPV0_9SPHI</name>
<dbReference type="Proteomes" id="UP001595792">
    <property type="component" value="Unassembled WGS sequence"/>
</dbReference>
<dbReference type="Pfam" id="PF12040">
    <property type="entry name" value="DUF3526"/>
    <property type="match status" value="1"/>
</dbReference>
<evidence type="ECO:0000313" key="2">
    <source>
        <dbReference type="EMBL" id="MFC4197724.1"/>
    </source>
</evidence>
<protein>
    <submittedName>
        <fullName evidence="2">DUF3526 domain-containing protein</fullName>
    </submittedName>
</protein>
<dbReference type="PANTHER" id="PTHR43471">
    <property type="entry name" value="ABC TRANSPORTER PERMEASE"/>
    <property type="match status" value="1"/>
</dbReference>
<feature type="transmembrane region" description="Helical" evidence="1">
    <location>
        <begin position="242"/>
        <end position="261"/>
    </location>
</feature>
<keyword evidence="1" id="KW-0472">Membrane</keyword>
<evidence type="ECO:0000313" key="3">
    <source>
        <dbReference type="Proteomes" id="UP001595792"/>
    </source>
</evidence>
<accession>A0ABV8NPV0</accession>
<comment type="caution">
    <text evidence="2">The sequence shown here is derived from an EMBL/GenBank/DDBJ whole genome shotgun (WGS) entry which is preliminary data.</text>
</comment>
<dbReference type="InterPro" id="IPR021913">
    <property type="entry name" value="DUF3526"/>
</dbReference>
<feature type="transmembrane region" description="Helical" evidence="1">
    <location>
        <begin position="177"/>
        <end position="200"/>
    </location>
</feature>
<proteinExistence type="predicted"/>
<dbReference type="EMBL" id="JBHSBY010000125">
    <property type="protein sequence ID" value="MFC4197724.1"/>
    <property type="molecule type" value="Genomic_DNA"/>
</dbReference>
<evidence type="ECO:0000256" key="1">
    <source>
        <dbReference type="SAM" id="Phobius"/>
    </source>
</evidence>
<organism evidence="2 3">
    <name type="scientific">Pedobacter jamesrossensis</name>
    <dbReference type="NCBI Taxonomy" id="1908238"/>
    <lineage>
        <taxon>Bacteria</taxon>
        <taxon>Pseudomonadati</taxon>
        <taxon>Bacteroidota</taxon>
        <taxon>Sphingobacteriia</taxon>
        <taxon>Sphingobacteriales</taxon>
        <taxon>Sphingobacteriaceae</taxon>
        <taxon>Pedobacter</taxon>
    </lineage>
</organism>
<feature type="transmembrane region" description="Helical" evidence="1">
    <location>
        <begin position="20"/>
        <end position="44"/>
    </location>
</feature>
<keyword evidence="1" id="KW-0812">Transmembrane</keyword>
<keyword evidence="1" id="KW-1133">Transmembrane helix</keyword>
<dbReference type="RefSeq" id="WP_378961360.1">
    <property type="nucleotide sequence ID" value="NZ_JBHRXC010000001.1"/>
</dbReference>
<feature type="transmembrane region" description="Helical" evidence="1">
    <location>
        <begin position="130"/>
        <end position="151"/>
    </location>
</feature>
<keyword evidence="3" id="KW-1185">Reference proteome</keyword>